<reference evidence="21" key="2">
    <citation type="submission" date="2025-08" db="UniProtKB">
        <authorList>
            <consortium name="Ensembl"/>
        </authorList>
    </citation>
    <scope>IDENTIFICATION</scope>
</reference>
<feature type="compositionally biased region" description="Low complexity" evidence="18">
    <location>
        <begin position="440"/>
        <end position="453"/>
    </location>
</feature>
<comment type="catalytic activity">
    <reaction evidence="17">
        <text>L-seryl-[protein] + ATP = O-phospho-L-seryl-[protein] + ADP + H(+)</text>
        <dbReference type="Rhea" id="RHEA:17989"/>
        <dbReference type="Rhea" id="RHEA-COMP:9863"/>
        <dbReference type="Rhea" id="RHEA-COMP:11604"/>
        <dbReference type="ChEBI" id="CHEBI:15378"/>
        <dbReference type="ChEBI" id="CHEBI:29999"/>
        <dbReference type="ChEBI" id="CHEBI:30616"/>
        <dbReference type="ChEBI" id="CHEBI:83421"/>
        <dbReference type="ChEBI" id="CHEBI:456216"/>
        <dbReference type="EC" id="2.7.11.1"/>
    </reaction>
</comment>
<dbReference type="SUPFAM" id="SSF57889">
    <property type="entry name" value="Cysteine-rich domain"/>
    <property type="match status" value="1"/>
</dbReference>
<feature type="region of interest" description="Disordered" evidence="18">
    <location>
        <begin position="304"/>
        <end position="327"/>
    </location>
</feature>
<dbReference type="PANTHER" id="PTHR23257">
    <property type="entry name" value="SERINE-THREONINE PROTEIN KINASE"/>
    <property type="match status" value="1"/>
</dbReference>
<dbReference type="EC" id="2.7.11.1" evidence="4"/>
<dbReference type="GO" id="GO:0005524">
    <property type="term" value="F:ATP binding"/>
    <property type="evidence" value="ECO:0007669"/>
    <property type="project" value="UniProtKB-KW"/>
</dbReference>
<keyword evidence="6" id="KW-0723">Serine/threonine-protein kinase</keyword>
<dbReference type="AlphaFoldDB" id="A0A096M657"/>
<dbReference type="InterPro" id="IPR002219">
    <property type="entry name" value="PKC_DAG/PE"/>
</dbReference>
<dbReference type="FunFam" id="1.10.510.10:FF:000107">
    <property type="entry name" value="kinase suppressor of Ras 1"/>
    <property type="match status" value="1"/>
</dbReference>
<dbReference type="GeneTree" id="ENSGT00940000156066"/>
<dbReference type="SMART" id="SM00109">
    <property type="entry name" value="C1"/>
    <property type="match status" value="1"/>
</dbReference>
<name>A0A096M657_POEFO</name>
<feature type="compositionally biased region" description="Low complexity" evidence="18">
    <location>
        <begin position="205"/>
        <end position="218"/>
    </location>
</feature>
<feature type="region of interest" description="Disordered" evidence="18">
    <location>
        <begin position="402"/>
        <end position="481"/>
    </location>
</feature>
<dbReference type="Gene3D" id="3.30.200.20">
    <property type="entry name" value="Phosphorylase Kinase, domain 1"/>
    <property type="match status" value="1"/>
</dbReference>
<dbReference type="GO" id="GO:0008270">
    <property type="term" value="F:zinc ion binding"/>
    <property type="evidence" value="ECO:0007669"/>
    <property type="project" value="UniProtKB-KW"/>
</dbReference>
<organism evidence="21 22">
    <name type="scientific">Poecilia formosa</name>
    <name type="common">Amazon molly</name>
    <name type="synonym">Limia formosa</name>
    <dbReference type="NCBI Taxonomy" id="48698"/>
    <lineage>
        <taxon>Eukaryota</taxon>
        <taxon>Metazoa</taxon>
        <taxon>Chordata</taxon>
        <taxon>Craniata</taxon>
        <taxon>Vertebrata</taxon>
        <taxon>Euteleostomi</taxon>
        <taxon>Actinopterygii</taxon>
        <taxon>Neopterygii</taxon>
        <taxon>Teleostei</taxon>
        <taxon>Neoteleostei</taxon>
        <taxon>Acanthomorphata</taxon>
        <taxon>Ovalentaria</taxon>
        <taxon>Atherinomorphae</taxon>
        <taxon>Cyprinodontiformes</taxon>
        <taxon>Poeciliidae</taxon>
        <taxon>Poeciliinae</taxon>
        <taxon>Poecilia</taxon>
    </lineage>
</organism>
<keyword evidence="11" id="KW-0863">Zinc-finger</keyword>
<evidence type="ECO:0000256" key="15">
    <source>
        <dbReference type="ARBA" id="ARBA00023136"/>
    </source>
</evidence>
<dbReference type="PROSITE" id="PS50081">
    <property type="entry name" value="ZF_DAG_PE_2"/>
    <property type="match status" value="1"/>
</dbReference>
<dbReference type="InterPro" id="IPR046861">
    <property type="entry name" value="SAM_KSR1_N"/>
</dbReference>
<keyword evidence="7" id="KW-0597">Phosphoprotein</keyword>
<feature type="compositionally biased region" description="Acidic residues" evidence="18">
    <location>
        <begin position="516"/>
        <end position="538"/>
    </location>
</feature>
<keyword evidence="13" id="KW-0862">Zinc</keyword>
<dbReference type="Gene3D" id="1.10.510.10">
    <property type="entry name" value="Transferase(Phosphotransferase) domain 1"/>
    <property type="match status" value="1"/>
</dbReference>
<evidence type="ECO:0000256" key="12">
    <source>
        <dbReference type="ARBA" id="ARBA00022777"/>
    </source>
</evidence>
<evidence type="ECO:0000256" key="7">
    <source>
        <dbReference type="ARBA" id="ARBA00022553"/>
    </source>
</evidence>
<dbReference type="EMBL" id="AYCK01002032">
    <property type="status" value="NOT_ANNOTATED_CDS"/>
    <property type="molecule type" value="Genomic_DNA"/>
</dbReference>
<protein>
    <recommendedName>
        <fullName evidence="4">non-specific serine/threonine protein kinase</fullName>
        <ecNumber evidence="4">2.7.11.1</ecNumber>
    </recommendedName>
</protein>
<accession>A0A096M657</accession>
<dbReference type="PROSITE" id="PS50011">
    <property type="entry name" value="PROTEIN_KINASE_DOM"/>
    <property type="match status" value="1"/>
</dbReference>
<dbReference type="FunFam" id="3.30.60.20:FF:000010">
    <property type="entry name" value="Putative kinase suppressor of Ras 1"/>
    <property type="match status" value="1"/>
</dbReference>
<evidence type="ECO:0000256" key="18">
    <source>
        <dbReference type="SAM" id="MobiDB-lite"/>
    </source>
</evidence>
<keyword evidence="14" id="KW-0067">ATP-binding</keyword>
<dbReference type="FunFam" id="3.30.200.20:FF:000034">
    <property type="entry name" value="Kinase suppressor of Ras 1"/>
    <property type="match status" value="1"/>
</dbReference>
<evidence type="ECO:0000313" key="22">
    <source>
        <dbReference type="Proteomes" id="UP000028760"/>
    </source>
</evidence>
<evidence type="ECO:0000256" key="9">
    <source>
        <dbReference type="ARBA" id="ARBA00022723"/>
    </source>
</evidence>
<dbReference type="Gene3D" id="1.10.150.50">
    <property type="entry name" value="Transcription Factor, Ets-1"/>
    <property type="match status" value="1"/>
</dbReference>
<evidence type="ECO:0000256" key="13">
    <source>
        <dbReference type="ARBA" id="ARBA00022833"/>
    </source>
</evidence>
<feature type="region of interest" description="Disordered" evidence="18">
    <location>
        <begin position="176"/>
        <end position="292"/>
    </location>
</feature>
<dbReference type="GO" id="GO:0005737">
    <property type="term" value="C:cytoplasm"/>
    <property type="evidence" value="ECO:0007669"/>
    <property type="project" value="UniProtKB-SubCell"/>
</dbReference>
<dbReference type="Proteomes" id="UP000028760">
    <property type="component" value="Unassembled WGS sequence"/>
</dbReference>
<keyword evidence="9" id="KW-0479">Metal-binding</keyword>
<evidence type="ECO:0000313" key="21">
    <source>
        <dbReference type="Ensembl" id="ENSPFOP00000026898.1"/>
    </source>
</evidence>
<keyword evidence="22" id="KW-1185">Reference proteome</keyword>
<dbReference type="GO" id="GO:0016020">
    <property type="term" value="C:membrane"/>
    <property type="evidence" value="ECO:0007669"/>
    <property type="project" value="UniProtKB-SubCell"/>
</dbReference>
<comment type="catalytic activity">
    <reaction evidence="16">
        <text>L-threonyl-[protein] + ATP = O-phospho-L-threonyl-[protein] + ADP + H(+)</text>
        <dbReference type="Rhea" id="RHEA:46608"/>
        <dbReference type="Rhea" id="RHEA-COMP:11060"/>
        <dbReference type="Rhea" id="RHEA-COMP:11605"/>
        <dbReference type="ChEBI" id="CHEBI:15378"/>
        <dbReference type="ChEBI" id="CHEBI:30013"/>
        <dbReference type="ChEBI" id="CHEBI:30616"/>
        <dbReference type="ChEBI" id="CHEBI:61977"/>
        <dbReference type="ChEBI" id="CHEBI:456216"/>
        <dbReference type="EC" id="2.7.11.1"/>
    </reaction>
</comment>
<evidence type="ECO:0000256" key="6">
    <source>
        <dbReference type="ARBA" id="ARBA00022527"/>
    </source>
</evidence>
<dbReference type="InterPro" id="IPR046933">
    <property type="entry name" value="SAM_KSR1_N_sf"/>
</dbReference>
<dbReference type="InterPro" id="IPR050167">
    <property type="entry name" value="Ser_Thr_protein_kinase"/>
</dbReference>
<dbReference type="InterPro" id="IPR000719">
    <property type="entry name" value="Prot_kinase_dom"/>
</dbReference>
<dbReference type="SUPFAM" id="SSF56112">
    <property type="entry name" value="Protein kinase-like (PK-like)"/>
    <property type="match status" value="1"/>
</dbReference>
<evidence type="ECO:0000256" key="8">
    <source>
        <dbReference type="ARBA" id="ARBA00022679"/>
    </source>
</evidence>
<keyword evidence="10" id="KW-0547">Nucleotide-binding</keyword>
<comment type="similarity">
    <text evidence="3">Belongs to the protein kinase superfamily. TKL Ser/Thr protein kinase family.</text>
</comment>
<dbReference type="PROSITE" id="PS00479">
    <property type="entry name" value="ZF_DAG_PE_1"/>
    <property type="match status" value="1"/>
</dbReference>
<keyword evidence="12" id="KW-0418">Kinase</keyword>
<dbReference type="Ensembl" id="ENSPFOT00000030979.1">
    <property type="protein sequence ID" value="ENSPFOP00000026898.1"/>
    <property type="gene ID" value="ENSPFOG00000019329.2"/>
</dbReference>
<feature type="domain" description="Phorbol-ester/DAG-type" evidence="20">
    <location>
        <begin position="342"/>
        <end position="386"/>
    </location>
</feature>
<evidence type="ECO:0000256" key="4">
    <source>
        <dbReference type="ARBA" id="ARBA00012513"/>
    </source>
</evidence>
<reference evidence="21" key="3">
    <citation type="submission" date="2025-09" db="UniProtKB">
        <authorList>
            <consortium name="Ensembl"/>
        </authorList>
    </citation>
    <scope>IDENTIFICATION</scope>
</reference>
<reference evidence="22" key="1">
    <citation type="submission" date="2013-10" db="EMBL/GenBank/DDBJ databases">
        <authorList>
            <person name="Schartl M."/>
            <person name="Warren W."/>
        </authorList>
    </citation>
    <scope>NUCLEOTIDE SEQUENCE [LARGE SCALE GENOMIC DNA]</scope>
    <source>
        <strain evidence="22">female</strain>
    </source>
</reference>
<evidence type="ECO:0000256" key="11">
    <source>
        <dbReference type="ARBA" id="ARBA00022771"/>
    </source>
</evidence>
<evidence type="ECO:0000256" key="2">
    <source>
        <dbReference type="ARBA" id="ARBA00004496"/>
    </source>
</evidence>
<feature type="region of interest" description="Disordered" evidence="18">
    <location>
        <begin position="516"/>
        <end position="566"/>
    </location>
</feature>
<evidence type="ECO:0000259" key="20">
    <source>
        <dbReference type="PROSITE" id="PS50081"/>
    </source>
</evidence>
<evidence type="ECO:0000256" key="5">
    <source>
        <dbReference type="ARBA" id="ARBA00022490"/>
    </source>
</evidence>
<evidence type="ECO:0000259" key="19">
    <source>
        <dbReference type="PROSITE" id="PS50011"/>
    </source>
</evidence>
<dbReference type="InterPro" id="IPR001245">
    <property type="entry name" value="Ser-Thr/Tyr_kinase_cat_dom"/>
</dbReference>
<sequence>MVESDEQQPERHSGGGAAMAALHQCELIQNMIDISISSLQGLRTKCAASNDLTQQEIRTLEVKLMKYICKQLQCKRKVPDTERPEALDSYPRLRDWLRTVNLRPELIQGVETKLSLDTLLQMTGAQVRDAMRRLGSSSEECTRLGAALSCLKSATESAGGEMKEDGVSWLSESTRRDSGSLLTADQLPFLGTPLRPHSPSPLARPSTIQSTPSTPSATFHHPRSGSVSAAATPDGLGSYGHGDSPLTDLFPMPRPRTTRLHGHTSTPPVTPPSNRRQKLKPPCTPPPPSRKVLHLLPNITLTRSKSHESQLGNRIEDPPNNNNELKFNSPKAVRRDIGLAVTHRFSTKSWLSQTCQVCQKNMMFGVKCKHCRLKCHNKCTKEAPSCRISFLPIAKIRRTESVPSDINNPVDRPQEAPQFGTLPKAITKKDHPPVMNQMDSSSNPSSTTSSTPSSPAPFQQSNPPSATPPPNPSPKGHRDSRFNFPEAAYYFQHRQQFIFPALSSSCMISVELLAEGDENIEDEDEDPEAEEENDEDDRDDHGGEYEEDREGMMGNIGSDGECDELDDLPCSRGNQWKGPISRKPSQTSVYLQEWDIPFEQLDLGELIGKGRWGRVHKGRWHGEVAIRLLEIDGNNQDHLKLFKKEVMNYRQTRHENVVLFMGACMAPPHLAIITSFCKGRTLYSVVRDTKNNLDINKTRQIAQEIVKGMGYLHAKGIVHKDLKSKNVFHDTNKVVITDFGLFGISGVVQEGRRENKLRLPHGWICYLAPEIVRKMCPGNNEDRLPFSTAADVYAFGTIWYELQARDWPITNQPVEAIIWQVGSGEGIKKVLGEISLGKEVTEILSACWAFDPRDRPTFTQLADMLEKLPKLNRRLSHPGHFWKSAEL</sequence>
<feature type="domain" description="Protein kinase" evidence="19">
    <location>
        <begin position="601"/>
        <end position="871"/>
    </location>
</feature>
<dbReference type="InterPro" id="IPR011009">
    <property type="entry name" value="Kinase-like_dom_sf"/>
</dbReference>
<evidence type="ECO:0000256" key="14">
    <source>
        <dbReference type="ARBA" id="ARBA00022840"/>
    </source>
</evidence>
<evidence type="ECO:0000256" key="10">
    <source>
        <dbReference type="ARBA" id="ARBA00022741"/>
    </source>
</evidence>
<dbReference type="GO" id="GO:0007265">
    <property type="term" value="P:Ras protein signal transduction"/>
    <property type="evidence" value="ECO:0007669"/>
    <property type="project" value="TreeGrafter"/>
</dbReference>
<dbReference type="SMART" id="SM00220">
    <property type="entry name" value="S_TKc"/>
    <property type="match status" value="1"/>
</dbReference>
<dbReference type="Gene3D" id="6.10.140.1120">
    <property type="match status" value="1"/>
</dbReference>
<dbReference type="FunFam" id="1.10.150.50:FF:000031">
    <property type="entry name" value="Kinase suppressor of Ras 2"/>
    <property type="match status" value="1"/>
</dbReference>
<evidence type="ECO:0000256" key="17">
    <source>
        <dbReference type="ARBA" id="ARBA00048679"/>
    </source>
</evidence>
<dbReference type="GO" id="GO:0004674">
    <property type="term" value="F:protein serine/threonine kinase activity"/>
    <property type="evidence" value="ECO:0007669"/>
    <property type="project" value="UniProtKB-KW"/>
</dbReference>
<keyword evidence="5" id="KW-0963">Cytoplasm</keyword>
<evidence type="ECO:0000256" key="3">
    <source>
        <dbReference type="ARBA" id="ARBA00005843"/>
    </source>
</evidence>
<dbReference type="Pfam" id="PF07714">
    <property type="entry name" value="PK_Tyr_Ser-Thr"/>
    <property type="match status" value="1"/>
</dbReference>
<dbReference type="CDD" id="cd20872">
    <property type="entry name" value="C1_KSR1"/>
    <property type="match status" value="1"/>
</dbReference>
<keyword evidence="15" id="KW-0472">Membrane</keyword>
<evidence type="ECO:0000256" key="1">
    <source>
        <dbReference type="ARBA" id="ARBA00004170"/>
    </source>
</evidence>
<evidence type="ECO:0000256" key="16">
    <source>
        <dbReference type="ARBA" id="ARBA00047899"/>
    </source>
</evidence>
<proteinExistence type="inferred from homology"/>
<dbReference type="InterPro" id="IPR013761">
    <property type="entry name" value="SAM/pointed_sf"/>
</dbReference>
<keyword evidence="8" id="KW-0808">Transferase</keyword>
<dbReference type="PANTHER" id="PTHR23257:SF716">
    <property type="entry name" value="KINASE SUPPRESSOR OF RAS 1"/>
    <property type="match status" value="1"/>
</dbReference>
<dbReference type="InterPro" id="IPR046349">
    <property type="entry name" value="C1-like_sf"/>
</dbReference>
<comment type="subcellular location">
    <subcellularLocation>
        <location evidence="2">Cytoplasm</location>
    </subcellularLocation>
    <subcellularLocation>
        <location evidence="1">Membrane</location>
        <topology evidence="1">Peripheral membrane protein</topology>
    </subcellularLocation>
</comment>
<dbReference type="Gene3D" id="3.30.60.20">
    <property type="match status" value="1"/>
</dbReference>
<dbReference type="Pfam" id="PF20406">
    <property type="entry name" value="SAM_KSR1_N"/>
    <property type="match status" value="1"/>
</dbReference>